<dbReference type="EC" id="1.13.11.54" evidence="11"/>
<feature type="binding site" evidence="11">
    <location>
        <position position="94"/>
    </location>
    <ligand>
        <name>Ni(2+)</name>
        <dbReference type="ChEBI" id="CHEBI:49786"/>
        <note>for nickel-dependent acireductone dioxygenase activity</note>
    </ligand>
</feature>
<dbReference type="CDD" id="cd02232">
    <property type="entry name" value="cupin_ARD"/>
    <property type="match status" value="1"/>
</dbReference>
<dbReference type="UniPathway" id="UPA00904">
    <property type="reaction ID" value="UER00878"/>
</dbReference>
<dbReference type="Gene3D" id="2.60.120.10">
    <property type="entry name" value="Jelly Rolls"/>
    <property type="match status" value="1"/>
</dbReference>
<evidence type="ECO:0000256" key="10">
    <source>
        <dbReference type="ARBA" id="ARBA00023242"/>
    </source>
</evidence>
<keyword evidence="2 11" id="KW-0963">Cytoplasm</keyword>
<evidence type="ECO:0000256" key="4">
    <source>
        <dbReference type="ARBA" id="ARBA00022605"/>
    </source>
</evidence>
<comment type="pathway">
    <text evidence="11">Amino-acid biosynthesis; L-methionine biosynthesis via salvage pathway; L-methionine from S-methyl-5-thio-alpha-D-ribose 1-phosphate: step 5/6.</text>
</comment>
<dbReference type="GO" id="GO:0010309">
    <property type="term" value="F:acireductone dioxygenase [iron(II)-requiring] activity"/>
    <property type="evidence" value="ECO:0007669"/>
    <property type="project" value="UniProtKB-UniRule"/>
</dbReference>
<evidence type="ECO:0000256" key="3">
    <source>
        <dbReference type="ARBA" id="ARBA00022596"/>
    </source>
</evidence>
<dbReference type="EC" id="1.13.11.53" evidence="11"/>
<dbReference type="FunFam" id="2.60.120.10:FF:000099">
    <property type="entry name" value="1,2-dihydroxy-3-keto-5-methylthiopentene dioxygenase"/>
    <property type="match status" value="1"/>
</dbReference>
<keyword evidence="7 11" id="KW-0560">Oxidoreductase</keyword>
<dbReference type="InterPro" id="IPR011051">
    <property type="entry name" value="RmlC_Cupin_sf"/>
</dbReference>
<feature type="binding site" evidence="11">
    <location>
        <position position="94"/>
    </location>
    <ligand>
        <name>Fe(2+)</name>
        <dbReference type="ChEBI" id="CHEBI:29033"/>
        <note>for iron-dependent acireductone dioxygenase activity</note>
    </ligand>
</feature>
<protein>
    <recommendedName>
        <fullName evidence="11">Acireductone dioxygenase</fullName>
    </recommendedName>
    <alternativeName>
        <fullName evidence="11">Acireductone dioxygenase (Fe(2+)-requiring)</fullName>
        <shortName evidence="11">ARD'</shortName>
        <shortName evidence="11">Fe-ARD</shortName>
        <ecNumber evidence="11">1.13.11.54</ecNumber>
    </alternativeName>
    <alternativeName>
        <fullName evidence="11">Acireductone dioxygenase (Ni(2+)-requiring)</fullName>
        <shortName evidence="11">ARD</shortName>
        <shortName evidence="11">Ni-ARD</shortName>
        <ecNumber evidence="11">1.13.11.53</ecNumber>
    </alternativeName>
</protein>
<evidence type="ECO:0000313" key="12">
    <source>
        <dbReference type="EMBL" id="ODV86960.1"/>
    </source>
</evidence>
<comment type="cofactor">
    <cofactor evidence="11">
        <name>Fe(2+)</name>
        <dbReference type="ChEBI" id="CHEBI:29033"/>
    </cofactor>
    <cofactor evidence="11">
        <name>Ni(2+)</name>
        <dbReference type="ChEBI" id="CHEBI:49786"/>
    </cofactor>
    <text evidence="11">Binds either 1 Fe or Ni cation per monomer. Iron-binding promotes an acireductone dioxygenase reaction producing 2-keto-4-methylthiobutyrate, while nickel-binding promotes an acireductone dioxygenase reaction producing 3-(methylsulfanyl)propanoate.</text>
</comment>
<dbReference type="Proteomes" id="UP000094801">
    <property type="component" value="Unassembled WGS sequence"/>
</dbReference>
<dbReference type="GO" id="GO:0019509">
    <property type="term" value="P:L-methionine salvage from methylthioadenosine"/>
    <property type="evidence" value="ECO:0007669"/>
    <property type="project" value="UniProtKB-UniRule"/>
</dbReference>
<evidence type="ECO:0000256" key="5">
    <source>
        <dbReference type="ARBA" id="ARBA00022723"/>
    </source>
</evidence>
<evidence type="ECO:0000313" key="13">
    <source>
        <dbReference type="Proteomes" id="UP000094801"/>
    </source>
</evidence>
<evidence type="ECO:0000256" key="8">
    <source>
        <dbReference type="ARBA" id="ARBA00023004"/>
    </source>
</evidence>
<reference evidence="13" key="1">
    <citation type="submission" date="2016-04" db="EMBL/GenBank/DDBJ databases">
        <title>Comparative genomics of biotechnologically important yeasts.</title>
        <authorList>
            <consortium name="DOE Joint Genome Institute"/>
            <person name="Riley R."/>
            <person name="Haridas S."/>
            <person name="Wolfe K.H."/>
            <person name="Lopes M.R."/>
            <person name="Hittinger C.T."/>
            <person name="Goker M."/>
            <person name="Salamov A."/>
            <person name="Wisecaver J."/>
            <person name="Long T.M."/>
            <person name="Aerts A.L."/>
            <person name="Barry K."/>
            <person name="Choi C."/>
            <person name="Clum A."/>
            <person name="Coughlan A.Y."/>
            <person name="Deshpande S."/>
            <person name="Douglass A.P."/>
            <person name="Hanson S.J."/>
            <person name="Klenk H.-P."/>
            <person name="Labutti K."/>
            <person name="Lapidus A."/>
            <person name="Lindquist E."/>
            <person name="Lipzen A."/>
            <person name="Meier-Kolthoff J.P."/>
            <person name="Ohm R.A."/>
            <person name="Otillar R.P."/>
            <person name="Pangilinan J."/>
            <person name="Peng Y."/>
            <person name="Rokas A."/>
            <person name="Rosa C.A."/>
            <person name="Scheuner C."/>
            <person name="Sibirny A.A."/>
            <person name="Slot J.C."/>
            <person name="Stielow J.B."/>
            <person name="Sun H."/>
            <person name="Kurtzman C.P."/>
            <person name="Blackwell M."/>
            <person name="Grigoriev I.V."/>
            <person name="Jeffries T.W."/>
        </authorList>
    </citation>
    <scope>NUCLEOTIDE SEQUENCE [LARGE SCALE GENOMIC DNA]</scope>
    <source>
        <strain evidence="13">NRRL YB-2248</strain>
    </source>
</reference>
<keyword evidence="13" id="KW-1185">Reference proteome</keyword>
<gene>
    <name evidence="11" type="primary">ADI1</name>
    <name evidence="12" type="ORF">CANARDRAFT_6525</name>
</gene>
<keyword evidence="6 11" id="KW-0223">Dioxygenase</keyword>
<dbReference type="GO" id="GO:0016151">
    <property type="term" value="F:nickel cation binding"/>
    <property type="evidence" value="ECO:0007669"/>
    <property type="project" value="UniProtKB-UniRule"/>
</dbReference>
<dbReference type="EMBL" id="KV453849">
    <property type="protein sequence ID" value="ODV86960.1"/>
    <property type="molecule type" value="Genomic_DNA"/>
</dbReference>
<evidence type="ECO:0000256" key="7">
    <source>
        <dbReference type="ARBA" id="ARBA00023002"/>
    </source>
</evidence>
<organism evidence="12 13">
    <name type="scientific">[Candida] arabinofermentans NRRL YB-2248</name>
    <dbReference type="NCBI Taxonomy" id="983967"/>
    <lineage>
        <taxon>Eukaryota</taxon>
        <taxon>Fungi</taxon>
        <taxon>Dikarya</taxon>
        <taxon>Ascomycota</taxon>
        <taxon>Saccharomycotina</taxon>
        <taxon>Pichiomycetes</taxon>
        <taxon>Pichiales</taxon>
        <taxon>Pichiaceae</taxon>
        <taxon>Ogataea</taxon>
        <taxon>Ogataea/Candida clade</taxon>
    </lineage>
</organism>
<comment type="catalytic activity">
    <reaction evidence="11">
        <text>1,2-dihydroxy-5-(methylsulfanyl)pent-1-en-3-one + O2 = 3-(methylsulfanyl)propanoate + CO + formate + 2 H(+)</text>
        <dbReference type="Rhea" id="RHEA:14161"/>
        <dbReference type="ChEBI" id="CHEBI:15378"/>
        <dbReference type="ChEBI" id="CHEBI:15379"/>
        <dbReference type="ChEBI" id="CHEBI:15740"/>
        <dbReference type="ChEBI" id="CHEBI:17245"/>
        <dbReference type="ChEBI" id="CHEBI:49016"/>
        <dbReference type="ChEBI" id="CHEBI:49252"/>
        <dbReference type="EC" id="1.13.11.53"/>
    </reaction>
</comment>
<keyword evidence="5 11" id="KW-0479">Metal-binding</keyword>
<evidence type="ECO:0000256" key="6">
    <source>
        <dbReference type="ARBA" id="ARBA00022964"/>
    </source>
</evidence>
<dbReference type="GO" id="GO:0005737">
    <property type="term" value="C:cytoplasm"/>
    <property type="evidence" value="ECO:0007669"/>
    <property type="project" value="UniProtKB-SubCell"/>
</dbReference>
<feature type="binding site" evidence="11">
    <location>
        <position position="90"/>
    </location>
    <ligand>
        <name>Ni(2+)</name>
        <dbReference type="ChEBI" id="CHEBI:49786"/>
        <note>for nickel-dependent acireductone dioxygenase activity</note>
    </ligand>
</feature>
<accession>A0A1E4T5C1</accession>
<dbReference type="InterPro" id="IPR027496">
    <property type="entry name" value="ARD_euk"/>
</dbReference>
<dbReference type="InterPro" id="IPR014710">
    <property type="entry name" value="RmlC-like_jellyroll"/>
</dbReference>
<feature type="binding site" evidence="11">
    <location>
        <position position="88"/>
    </location>
    <ligand>
        <name>Ni(2+)</name>
        <dbReference type="ChEBI" id="CHEBI:49786"/>
        <note>for nickel-dependent acireductone dioxygenase activity</note>
    </ligand>
</feature>
<keyword evidence="4 11" id="KW-0028">Amino-acid biosynthesis</keyword>
<evidence type="ECO:0000256" key="9">
    <source>
        <dbReference type="ARBA" id="ARBA00023167"/>
    </source>
</evidence>
<dbReference type="GO" id="GO:0005506">
    <property type="term" value="F:iron ion binding"/>
    <property type="evidence" value="ECO:0007669"/>
    <property type="project" value="UniProtKB-UniRule"/>
</dbReference>
<comment type="subcellular location">
    <subcellularLocation>
        <location evidence="11">Cytoplasm</location>
    </subcellularLocation>
    <subcellularLocation>
        <location evidence="11">Nucleus</location>
    </subcellularLocation>
</comment>
<evidence type="ECO:0000256" key="2">
    <source>
        <dbReference type="ARBA" id="ARBA00022490"/>
    </source>
</evidence>
<dbReference type="GO" id="GO:0010308">
    <property type="term" value="F:acireductone dioxygenase (Ni2+-requiring) activity"/>
    <property type="evidence" value="ECO:0007669"/>
    <property type="project" value="UniProtKB-UniRule"/>
</dbReference>
<evidence type="ECO:0000256" key="11">
    <source>
        <dbReference type="HAMAP-Rule" id="MF_03154"/>
    </source>
</evidence>
<comment type="function">
    <text evidence="11">Catalyzes 2 different reactions between oxygen and the acireductone 1,2-dihydroxy-3-keto-5-methylthiopentene (DHK-MTPene) depending upon the metal bound in the active site. Fe-containing acireductone dioxygenase (Fe-ARD) produces formate and 2-keto-4-methylthiobutyrate (KMTB), the alpha-ketoacid precursor of methionine in the methionine recycle pathway. Ni-containing acireductone dioxygenase (Ni-ARD) produces methylthiopropionate, carbon monoxide and formate, and does not lie on the methionine recycle pathway.</text>
</comment>
<dbReference type="HAMAP" id="MF_03154">
    <property type="entry name" value="Salvage_MtnD_euk"/>
    <property type="match status" value="1"/>
</dbReference>
<dbReference type="Pfam" id="PF03079">
    <property type="entry name" value="ARD"/>
    <property type="match status" value="1"/>
</dbReference>
<feature type="binding site" evidence="11">
    <location>
        <position position="133"/>
    </location>
    <ligand>
        <name>Ni(2+)</name>
        <dbReference type="ChEBI" id="CHEBI:49786"/>
        <note>for nickel-dependent acireductone dioxygenase activity</note>
    </ligand>
</feature>
<dbReference type="STRING" id="983967.A0A1E4T5C1"/>
<proteinExistence type="inferred from homology"/>
<comment type="similarity">
    <text evidence="11">Belongs to the acireductone dioxygenase (ARD) family.</text>
</comment>
<keyword evidence="10 11" id="KW-0539">Nucleus</keyword>
<keyword evidence="9 11" id="KW-0486">Methionine biosynthesis</keyword>
<dbReference type="PANTHER" id="PTHR23418:SF0">
    <property type="entry name" value="ACIREDUCTONE DIOXYGENASE"/>
    <property type="match status" value="1"/>
</dbReference>
<feature type="binding site" evidence="11">
    <location>
        <position position="88"/>
    </location>
    <ligand>
        <name>Fe(2+)</name>
        <dbReference type="ChEBI" id="CHEBI:29033"/>
        <note>for iron-dependent acireductone dioxygenase activity</note>
    </ligand>
</feature>
<keyword evidence="3 11" id="KW-0533">Nickel</keyword>
<dbReference type="OrthoDB" id="1867259at2759"/>
<feature type="binding site" evidence="11">
    <location>
        <position position="90"/>
    </location>
    <ligand>
        <name>Fe(2+)</name>
        <dbReference type="ChEBI" id="CHEBI:29033"/>
        <note>for iron-dependent acireductone dioxygenase activity</note>
    </ligand>
</feature>
<keyword evidence="8 11" id="KW-0408">Iron</keyword>
<dbReference type="SUPFAM" id="SSF51182">
    <property type="entry name" value="RmlC-like cupins"/>
    <property type="match status" value="1"/>
</dbReference>
<dbReference type="AlphaFoldDB" id="A0A1E4T5C1"/>
<dbReference type="PANTHER" id="PTHR23418">
    <property type="entry name" value="ACIREDUCTONE DIOXYGENASE"/>
    <property type="match status" value="1"/>
</dbReference>
<evidence type="ECO:0000256" key="1">
    <source>
        <dbReference type="ARBA" id="ARBA00000428"/>
    </source>
</evidence>
<sequence length="181" mass="20921">MPHAEFYYHDNDQSVAFTEDHNSGIPVTEEELSSIGVFYRHLDTLEEVDQVATERSYKNRDQIELSPVTFPGGADALDKKLETFYEEHLHEDEEIRYILAGEGFFDVRDHQDRWIRTKLYPGDLLVLPAGCYHRFTLTGKKYVKALRLFKDEPKWVALNRGSQEAESSSSRGEYVNSISVN</sequence>
<comment type="catalytic activity">
    <reaction evidence="1 11">
        <text>1,2-dihydroxy-5-(methylsulfanyl)pent-1-en-3-one + O2 = 4-methylsulfanyl-2-oxobutanoate + formate + 2 H(+)</text>
        <dbReference type="Rhea" id="RHEA:24504"/>
        <dbReference type="ChEBI" id="CHEBI:15378"/>
        <dbReference type="ChEBI" id="CHEBI:15379"/>
        <dbReference type="ChEBI" id="CHEBI:15740"/>
        <dbReference type="ChEBI" id="CHEBI:16723"/>
        <dbReference type="ChEBI" id="CHEBI:49252"/>
        <dbReference type="EC" id="1.13.11.54"/>
    </reaction>
</comment>
<name>A0A1E4T5C1_9ASCO</name>
<dbReference type="GO" id="GO:0005634">
    <property type="term" value="C:nucleus"/>
    <property type="evidence" value="ECO:0007669"/>
    <property type="project" value="UniProtKB-SubCell"/>
</dbReference>
<dbReference type="InterPro" id="IPR004313">
    <property type="entry name" value="ARD"/>
</dbReference>
<feature type="binding site" evidence="11">
    <location>
        <position position="133"/>
    </location>
    <ligand>
        <name>Fe(2+)</name>
        <dbReference type="ChEBI" id="CHEBI:29033"/>
        <note>for iron-dependent acireductone dioxygenase activity</note>
    </ligand>
</feature>